<reference evidence="8 9" key="1">
    <citation type="submission" date="2011-08" db="EMBL/GenBank/DDBJ databases">
        <authorList>
            <person name="Weinstock G."/>
            <person name="Sodergren E."/>
            <person name="Clifton S."/>
            <person name="Fulton L."/>
            <person name="Fulton B."/>
            <person name="Courtney L."/>
            <person name="Fronick C."/>
            <person name="Harrison M."/>
            <person name="Strong C."/>
            <person name="Farmer C."/>
            <person name="Delahaunty K."/>
            <person name="Markovic C."/>
            <person name="Hall O."/>
            <person name="Minx P."/>
            <person name="Tomlinson C."/>
            <person name="Mitreva M."/>
            <person name="Hou S."/>
            <person name="Chen J."/>
            <person name="Wollam A."/>
            <person name="Pepin K.H."/>
            <person name="Johnson M."/>
            <person name="Bhonagiri V."/>
            <person name="Zhang X."/>
            <person name="Suruliraj S."/>
            <person name="Warren W."/>
            <person name="Chinwalla A."/>
            <person name="Mardis E.R."/>
            <person name="Wilson R.K."/>
        </authorList>
    </citation>
    <scope>NUCLEOTIDE SEQUENCE [LARGE SCALE GENOMIC DNA]</scope>
    <source>
        <strain evidence="8 9">F0432</strain>
    </source>
</reference>
<dbReference type="Pfam" id="PF02631">
    <property type="entry name" value="RecX_HTH2"/>
    <property type="match status" value="1"/>
</dbReference>
<keyword evidence="4 5" id="KW-0963">Cytoplasm</keyword>
<evidence type="ECO:0000259" key="6">
    <source>
        <dbReference type="Pfam" id="PF02631"/>
    </source>
</evidence>
<name>G9ZIH9_9GAMM</name>
<evidence type="ECO:0000256" key="1">
    <source>
        <dbReference type="ARBA" id="ARBA00004496"/>
    </source>
</evidence>
<feature type="domain" description="RecX second three-helical" evidence="6">
    <location>
        <begin position="62"/>
        <end position="102"/>
    </location>
</feature>
<dbReference type="HOGENOM" id="CLU_066607_3_1_6"/>
<evidence type="ECO:0000256" key="4">
    <source>
        <dbReference type="ARBA" id="ARBA00022490"/>
    </source>
</evidence>
<dbReference type="AlphaFoldDB" id="G9ZIH9"/>
<comment type="caution">
    <text evidence="8">The sequence shown here is derived from an EMBL/GenBank/DDBJ whole genome shotgun (WGS) entry which is preliminary data.</text>
</comment>
<comment type="function">
    <text evidence="5">Modulates RecA activity.</text>
</comment>
<evidence type="ECO:0000256" key="3">
    <source>
        <dbReference type="ARBA" id="ARBA00018111"/>
    </source>
</evidence>
<dbReference type="STRING" id="797473.HMPREF9080_02603"/>
<gene>
    <name evidence="5" type="primary">recX</name>
    <name evidence="8" type="ORF">HMPREF9080_02603</name>
</gene>
<dbReference type="InterPro" id="IPR003783">
    <property type="entry name" value="Regulatory_RecX"/>
</dbReference>
<dbReference type="PANTHER" id="PTHR33602:SF1">
    <property type="entry name" value="REGULATORY PROTEIN RECX FAMILY PROTEIN"/>
    <property type="match status" value="1"/>
</dbReference>
<dbReference type="EMBL" id="AGCM01000148">
    <property type="protein sequence ID" value="EHM51988.1"/>
    <property type="molecule type" value="Genomic_DNA"/>
</dbReference>
<evidence type="ECO:0000256" key="2">
    <source>
        <dbReference type="ARBA" id="ARBA00009695"/>
    </source>
</evidence>
<dbReference type="InterPro" id="IPR036388">
    <property type="entry name" value="WH-like_DNA-bd_sf"/>
</dbReference>
<dbReference type="Gene3D" id="1.10.10.10">
    <property type="entry name" value="Winged helix-like DNA-binding domain superfamily/Winged helix DNA-binding domain"/>
    <property type="match status" value="3"/>
</dbReference>
<dbReference type="Pfam" id="PF21981">
    <property type="entry name" value="RecX_HTH3"/>
    <property type="match status" value="1"/>
</dbReference>
<dbReference type="InterPro" id="IPR053924">
    <property type="entry name" value="RecX_HTH_2nd"/>
</dbReference>
<comment type="similarity">
    <text evidence="2 5">Belongs to the RecX family.</text>
</comment>
<protein>
    <recommendedName>
        <fullName evidence="3 5">Regulatory protein RecX</fullName>
    </recommendedName>
</protein>
<dbReference type="GO" id="GO:0005737">
    <property type="term" value="C:cytoplasm"/>
    <property type="evidence" value="ECO:0007669"/>
    <property type="project" value="UniProtKB-SubCell"/>
</dbReference>
<dbReference type="PANTHER" id="PTHR33602">
    <property type="entry name" value="REGULATORY PROTEIN RECX FAMILY PROTEIN"/>
    <property type="match status" value="1"/>
</dbReference>
<proteinExistence type="inferred from homology"/>
<dbReference type="InterPro" id="IPR053925">
    <property type="entry name" value="RecX_HTH_3rd"/>
</dbReference>
<accession>G9ZIH9</accession>
<evidence type="ECO:0000313" key="8">
    <source>
        <dbReference type="EMBL" id="EHM51988.1"/>
    </source>
</evidence>
<feature type="domain" description="RecX third three-helical" evidence="7">
    <location>
        <begin position="110"/>
        <end position="150"/>
    </location>
</feature>
<dbReference type="HAMAP" id="MF_01114">
    <property type="entry name" value="RecX"/>
    <property type="match status" value="1"/>
</dbReference>
<dbReference type="GO" id="GO:0006282">
    <property type="term" value="P:regulation of DNA repair"/>
    <property type="evidence" value="ECO:0007669"/>
    <property type="project" value="UniProtKB-UniRule"/>
</dbReference>
<evidence type="ECO:0000256" key="5">
    <source>
        <dbReference type="HAMAP-Rule" id="MF_01114"/>
    </source>
</evidence>
<comment type="subcellular location">
    <subcellularLocation>
        <location evidence="1 5">Cytoplasm</location>
    </subcellularLocation>
</comment>
<sequence length="158" mass="17676">MAMNPSEFTHPDDEQRAIEARCLTALAQREHSRTELAAKLHGFSPTAVELVLDTLAARGWQSDARFAEAFVRNRLARGQGRLKVRHELEARGIHGDLLRDVLDAADWAGAARSAYLKKYSAPATTAKEKANRQRFLAQRGFSYDDIQQAMKATHDDNT</sequence>
<dbReference type="Proteomes" id="UP000004750">
    <property type="component" value="Unassembled WGS sequence"/>
</dbReference>
<organism evidence="8 9">
    <name type="scientific">Cardiobacterium valvarum F0432</name>
    <dbReference type="NCBI Taxonomy" id="797473"/>
    <lineage>
        <taxon>Bacteria</taxon>
        <taxon>Pseudomonadati</taxon>
        <taxon>Pseudomonadota</taxon>
        <taxon>Gammaproteobacteria</taxon>
        <taxon>Cardiobacteriales</taxon>
        <taxon>Cardiobacteriaceae</taxon>
        <taxon>Cardiobacterium</taxon>
    </lineage>
</organism>
<evidence type="ECO:0000259" key="7">
    <source>
        <dbReference type="Pfam" id="PF21981"/>
    </source>
</evidence>
<dbReference type="PATRIC" id="fig|797473.3.peg.2129"/>
<evidence type="ECO:0000313" key="9">
    <source>
        <dbReference type="Proteomes" id="UP000004750"/>
    </source>
</evidence>